<dbReference type="AlphaFoldDB" id="A0A7S1DC29"/>
<reference evidence="1" key="1">
    <citation type="submission" date="2021-01" db="EMBL/GenBank/DDBJ databases">
        <authorList>
            <person name="Corre E."/>
            <person name="Pelletier E."/>
            <person name="Niang G."/>
            <person name="Scheremetjew M."/>
            <person name="Finn R."/>
            <person name="Kale V."/>
            <person name="Holt S."/>
            <person name="Cochrane G."/>
            <person name="Meng A."/>
            <person name="Brown T."/>
            <person name="Cohen L."/>
        </authorList>
    </citation>
    <scope>NUCLEOTIDE SEQUENCE</scope>
    <source>
        <strain evidence="1">ECT3854</strain>
    </source>
</reference>
<evidence type="ECO:0000313" key="1">
    <source>
        <dbReference type="EMBL" id="CAD8942859.1"/>
    </source>
</evidence>
<proteinExistence type="predicted"/>
<gene>
    <name evidence="1" type="ORF">CTEN0397_LOCUS13926</name>
</gene>
<accession>A0A7S1DC29</accession>
<dbReference type="EMBL" id="HBFW01021613">
    <property type="protein sequence ID" value="CAD8942859.1"/>
    <property type="molecule type" value="Transcribed_RNA"/>
</dbReference>
<organism evidence="1">
    <name type="scientific">Cyclophora tenuis</name>
    <name type="common">Marine diatom</name>
    <dbReference type="NCBI Taxonomy" id="216820"/>
    <lineage>
        <taxon>Eukaryota</taxon>
        <taxon>Sar</taxon>
        <taxon>Stramenopiles</taxon>
        <taxon>Ochrophyta</taxon>
        <taxon>Bacillariophyta</taxon>
        <taxon>Fragilariophyceae</taxon>
        <taxon>Fragilariophycidae</taxon>
        <taxon>Cyclophorales</taxon>
        <taxon>Cyclophoraceae</taxon>
        <taxon>Cyclophora</taxon>
    </lineage>
</organism>
<protein>
    <submittedName>
        <fullName evidence="1">Uncharacterized protein</fullName>
    </submittedName>
</protein>
<sequence length="126" mass="13684">MSSRALVSKEDRVMDGGIADAGGIPANQVGQEINFSGSNRGPGDELRDELRSRREQMTQEAATKLEGALEHIKSLATNMLTEIEAFMTTSEEVIFDYETVLVSQQSEAQRLASVEPDVAGGTQSFF</sequence>
<name>A0A7S1DC29_CYCTE</name>